<evidence type="ECO:0000256" key="2">
    <source>
        <dbReference type="SAM" id="SignalP"/>
    </source>
</evidence>
<evidence type="ECO:0000313" key="3">
    <source>
        <dbReference type="EMBL" id="NKY54280.1"/>
    </source>
</evidence>
<dbReference type="AlphaFoldDB" id="A0A846Y8X1"/>
<keyword evidence="2" id="KW-0732">Signal</keyword>
<feature type="region of interest" description="Disordered" evidence="1">
    <location>
        <begin position="26"/>
        <end position="49"/>
    </location>
</feature>
<name>A0A846Y8X1_9NOCA</name>
<gene>
    <name evidence="3" type="ORF">HGA08_29255</name>
</gene>
<dbReference type="EMBL" id="JAAXOP010000027">
    <property type="protein sequence ID" value="NKY54280.1"/>
    <property type="molecule type" value="Genomic_DNA"/>
</dbReference>
<feature type="signal peptide" evidence="2">
    <location>
        <begin position="1"/>
        <end position="26"/>
    </location>
</feature>
<proteinExistence type="predicted"/>
<feature type="chain" id="PRO_5032353449" description="Lipoprotein" evidence="2">
    <location>
        <begin position="27"/>
        <end position="135"/>
    </location>
</feature>
<evidence type="ECO:0008006" key="5">
    <source>
        <dbReference type="Google" id="ProtNLM"/>
    </source>
</evidence>
<comment type="caution">
    <text evidence="3">The sequence shown here is derived from an EMBL/GenBank/DDBJ whole genome shotgun (WGS) entry which is preliminary data.</text>
</comment>
<organism evidence="3 4">
    <name type="scientific">Nocardia vermiculata</name>
    <dbReference type="NCBI Taxonomy" id="257274"/>
    <lineage>
        <taxon>Bacteria</taxon>
        <taxon>Bacillati</taxon>
        <taxon>Actinomycetota</taxon>
        <taxon>Actinomycetes</taxon>
        <taxon>Mycobacteriales</taxon>
        <taxon>Nocardiaceae</taxon>
        <taxon>Nocardia</taxon>
    </lineage>
</organism>
<reference evidence="3 4" key="1">
    <citation type="submission" date="2020-04" db="EMBL/GenBank/DDBJ databases">
        <title>MicrobeNet Type strains.</title>
        <authorList>
            <person name="Nicholson A.C."/>
        </authorList>
    </citation>
    <scope>NUCLEOTIDE SEQUENCE [LARGE SCALE GENOMIC DNA]</scope>
    <source>
        <strain evidence="3 4">JCM 12354</strain>
    </source>
</reference>
<dbReference type="Proteomes" id="UP000565711">
    <property type="component" value="Unassembled WGS sequence"/>
</dbReference>
<dbReference type="RefSeq" id="WP_067879987.1">
    <property type="nucleotide sequence ID" value="NZ_JAAXOP010000027.1"/>
</dbReference>
<keyword evidence="4" id="KW-1185">Reference proteome</keyword>
<sequence>MITRSVRLWICALAALGATFGSSACATTTEPAEPGAPQPADTGADPTISPRAAQDLCETLQSHVPGWHGKDDVLVKTQFNGVVHEWAARNNGINIAIVRHRDVLDTTTSATCPQVRADMLQATGTTDLASALVGF</sequence>
<accession>A0A846Y8X1</accession>
<evidence type="ECO:0000313" key="4">
    <source>
        <dbReference type="Proteomes" id="UP000565711"/>
    </source>
</evidence>
<dbReference type="PROSITE" id="PS51257">
    <property type="entry name" value="PROKAR_LIPOPROTEIN"/>
    <property type="match status" value="1"/>
</dbReference>
<evidence type="ECO:0000256" key="1">
    <source>
        <dbReference type="SAM" id="MobiDB-lite"/>
    </source>
</evidence>
<protein>
    <recommendedName>
        <fullName evidence="5">Lipoprotein</fullName>
    </recommendedName>
</protein>